<evidence type="ECO:0000256" key="1">
    <source>
        <dbReference type="ARBA" id="ARBA00004123"/>
    </source>
</evidence>
<dbReference type="InterPro" id="IPR033467">
    <property type="entry name" value="Tesmin/TSO1-like_CXC"/>
</dbReference>
<dbReference type="AlphaFoldDB" id="A0A8T2AWK6"/>
<dbReference type="GO" id="GO:0005634">
    <property type="term" value="C:nucleus"/>
    <property type="evidence" value="ECO:0007669"/>
    <property type="project" value="UniProtKB-SubCell"/>
</dbReference>
<keyword evidence="3" id="KW-0217">Developmental protein</keyword>
<dbReference type="EMBL" id="JAEFBK010000008">
    <property type="protein sequence ID" value="KAG7577445.1"/>
    <property type="molecule type" value="Genomic_DNA"/>
</dbReference>
<evidence type="ECO:0000256" key="2">
    <source>
        <dbReference type="ARBA" id="ARBA00007267"/>
    </source>
</evidence>
<evidence type="ECO:0000256" key="4">
    <source>
        <dbReference type="ARBA" id="ARBA00023242"/>
    </source>
</evidence>
<evidence type="ECO:0000313" key="8">
    <source>
        <dbReference type="Proteomes" id="UP000694240"/>
    </source>
</evidence>
<comment type="subcellular location">
    <subcellularLocation>
        <location evidence="1">Nucleus</location>
    </subcellularLocation>
</comment>
<dbReference type="InterPro" id="IPR005172">
    <property type="entry name" value="CRC"/>
</dbReference>
<keyword evidence="8" id="KW-1185">Reference proteome</keyword>
<dbReference type="Pfam" id="PF03638">
    <property type="entry name" value="TCR"/>
    <property type="match status" value="2"/>
</dbReference>
<proteinExistence type="inferred from homology"/>
<organism evidence="7 8">
    <name type="scientific">Arabidopsis thaliana x Arabidopsis arenosa</name>
    <dbReference type="NCBI Taxonomy" id="1240361"/>
    <lineage>
        <taxon>Eukaryota</taxon>
        <taxon>Viridiplantae</taxon>
        <taxon>Streptophyta</taxon>
        <taxon>Embryophyta</taxon>
        <taxon>Tracheophyta</taxon>
        <taxon>Spermatophyta</taxon>
        <taxon>Magnoliopsida</taxon>
        <taxon>eudicotyledons</taxon>
        <taxon>Gunneridae</taxon>
        <taxon>Pentapetalae</taxon>
        <taxon>rosids</taxon>
        <taxon>malvids</taxon>
        <taxon>Brassicales</taxon>
        <taxon>Brassicaceae</taxon>
        <taxon>Camelineae</taxon>
        <taxon>Arabidopsis</taxon>
    </lineage>
</organism>
<evidence type="ECO:0000259" key="6">
    <source>
        <dbReference type="PROSITE" id="PS51634"/>
    </source>
</evidence>
<comment type="similarity">
    <text evidence="2">Belongs to the lin-54 family.</text>
</comment>
<gene>
    <name evidence="7" type="ORF">ISN45_Aa03g017250</name>
</gene>
<feature type="compositionally biased region" description="Basic and acidic residues" evidence="5">
    <location>
        <begin position="45"/>
        <end position="55"/>
    </location>
</feature>
<evidence type="ECO:0000256" key="3">
    <source>
        <dbReference type="ARBA" id="ARBA00022473"/>
    </source>
</evidence>
<sequence>MTGNADSGKIATEKDPRKLVFTKFELSPVFLESPANELPPCPPISREHSETKDTTDQEGITSRKHKGCRCKQSKCLKLYCDCFASGVLCTDCDCADCHNNSENCDARDAAVVNVLGRNPNAFNEKLFSSTNYKQCKTAPDTRPGLLSRGCKCKRTKCLKKYCECFQANVMCSDNCKCINCKNVSEAFQPSVFAWGLNSRKLYEGFDNPEKKIVCENIVSDLGIISPSEDSVGFNSHNTAGCMNYAPGFSAHNSPQVYRRRRHRELPEQWNSCPAPLFSITDNSIQNALGSPMSSSPKLPYRKKKPPLGYASTVVPDLGDICSLLLAASESVTANAEDQNRICIKPDDKVDNVYTEVLSESESGNVEEEIQSFRRLIELIDAQYNGEEDSQCKTKRSVHETDLYMKQEMAVLETFRDCLQMFIKSRLDS</sequence>
<evidence type="ECO:0000256" key="5">
    <source>
        <dbReference type="SAM" id="MobiDB-lite"/>
    </source>
</evidence>
<dbReference type="PROSITE" id="PS51634">
    <property type="entry name" value="CRC"/>
    <property type="match status" value="1"/>
</dbReference>
<comment type="caution">
    <text evidence="7">The sequence shown here is derived from an EMBL/GenBank/DDBJ whole genome shotgun (WGS) entry which is preliminary data.</text>
</comment>
<dbReference type="GO" id="GO:0006355">
    <property type="term" value="P:regulation of DNA-templated transcription"/>
    <property type="evidence" value="ECO:0007669"/>
    <property type="project" value="TreeGrafter"/>
</dbReference>
<accession>A0A8T2AWK6</accession>
<dbReference type="InterPro" id="IPR028307">
    <property type="entry name" value="Lin-54_fam"/>
</dbReference>
<dbReference type="PANTHER" id="PTHR12446:SF60">
    <property type="entry name" value="PROTEIN TESMIN_TSO1-LIKE CXC 8"/>
    <property type="match status" value="1"/>
</dbReference>
<feature type="region of interest" description="Disordered" evidence="5">
    <location>
        <begin position="34"/>
        <end position="58"/>
    </location>
</feature>
<keyword evidence="4" id="KW-0539">Nucleus</keyword>
<evidence type="ECO:0000313" key="7">
    <source>
        <dbReference type="EMBL" id="KAG7577445.1"/>
    </source>
</evidence>
<name>A0A8T2AWK6_9BRAS</name>
<dbReference type="PANTHER" id="PTHR12446">
    <property type="entry name" value="TESMIN/TSO1-RELATED"/>
    <property type="match status" value="1"/>
</dbReference>
<dbReference type="Proteomes" id="UP000694240">
    <property type="component" value="Chromosome 8"/>
</dbReference>
<dbReference type="SMART" id="SM01114">
    <property type="entry name" value="CXC"/>
    <property type="match status" value="2"/>
</dbReference>
<reference evidence="7 8" key="1">
    <citation type="submission" date="2020-12" db="EMBL/GenBank/DDBJ databases">
        <title>Concerted genomic and epigenomic changes stabilize Arabidopsis allopolyploids.</title>
        <authorList>
            <person name="Chen Z."/>
        </authorList>
    </citation>
    <scope>NUCLEOTIDE SEQUENCE [LARGE SCALE GENOMIC DNA]</scope>
    <source>
        <strain evidence="7">Allo738</strain>
        <tissue evidence="7">Leaf</tissue>
    </source>
</reference>
<protein>
    <submittedName>
        <fullName evidence="7">Tesmin/TSO1-like CXC domain</fullName>
    </submittedName>
</protein>
<feature type="domain" description="CRC" evidence="6">
    <location>
        <begin position="64"/>
        <end position="185"/>
    </location>
</feature>